<sequence>MPESHDLPANGESSTKPDVATPPEHVTETAPVPTATATATATADPGDPDEDDLDDLDDMLEEFSAAQIDPKKTAAPGPGPAKPATNPTTTAKTAPTIPTLAGDVPPQTWTISRKTNSKSNCKPAWRS</sequence>
<feature type="region of interest" description="Disordered" evidence="1">
    <location>
        <begin position="1"/>
        <end position="127"/>
    </location>
</feature>
<feature type="compositionally biased region" description="Acidic residues" evidence="1">
    <location>
        <begin position="46"/>
        <end position="61"/>
    </location>
</feature>
<dbReference type="Proteomes" id="UP001480595">
    <property type="component" value="Unassembled WGS sequence"/>
</dbReference>
<feature type="compositionally biased region" description="Polar residues" evidence="1">
    <location>
        <begin position="107"/>
        <end position="120"/>
    </location>
</feature>
<dbReference type="GeneID" id="92096173"/>
<reference evidence="2 3" key="1">
    <citation type="submission" date="2023-01" db="EMBL/GenBank/DDBJ databases">
        <title>Analysis of 21 Apiospora genomes using comparative genomics revels a genus with tremendous synthesis potential of carbohydrate active enzymes and secondary metabolites.</title>
        <authorList>
            <person name="Sorensen T."/>
        </authorList>
    </citation>
    <scope>NUCLEOTIDE SEQUENCE [LARGE SCALE GENOMIC DNA]</scope>
    <source>
        <strain evidence="2 3">CBS 135458</strain>
    </source>
</reference>
<gene>
    <name evidence="2" type="ORF">PG994_011701</name>
</gene>
<comment type="caution">
    <text evidence="2">The sequence shown here is derived from an EMBL/GenBank/DDBJ whole genome shotgun (WGS) entry which is preliminary data.</text>
</comment>
<protein>
    <submittedName>
        <fullName evidence="2">Uncharacterized protein</fullName>
    </submittedName>
</protein>
<keyword evidence="3" id="KW-1185">Reference proteome</keyword>
<feature type="compositionally biased region" description="Low complexity" evidence="1">
    <location>
        <begin position="28"/>
        <end position="45"/>
    </location>
</feature>
<name>A0ABR1TVR2_9PEZI</name>
<evidence type="ECO:0000313" key="3">
    <source>
        <dbReference type="Proteomes" id="UP001480595"/>
    </source>
</evidence>
<dbReference type="RefSeq" id="XP_066712220.1">
    <property type="nucleotide sequence ID" value="XM_066863110.1"/>
</dbReference>
<evidence type="ECO:0000313" key="2">
    <source>
        <dbReference type="EMBL" id="KAK8049971.1"/>
    </source>
</evidence>
<feature type="compositionally biased region" description="Low complexity" evidence="1">
    <location>
        <begin position="82"/>
        <end position="99"/>
    </location>
</feature>
<organism evidence="2 3">
    <name type="scientific">Apiospora phragmitis</name>
    <dbReference type="NCBI Taxonomy" id="2905665"/>
    <lineage>
        <taxon>Eukaryota</taxon>
        <taxon>Fungi</taxon>
        <taxon>Dikarya</taxon>
        <taxon>Ascomycota</taxon>
        <taxon>Pezizomycotina</taxon>
        <taxon>Sordariomycetes</taxon>
        <taxon>Xylariomycetidae</taxon>
        <taxon>Amphisphaeriales</taxon>
        <taxon>Apiosporaceae</taxon>
        <taxon>Apiospora</taxon>
    </lineage>
</organism>
<proteinExistence type="predicted"/>
<evidence type="ECO:0000256" key="1">
    <source>
        <dbReference type="SAM" id="MobiDB-lite"/>
    </source>
</evidence>
<dbReference type="EMBL" id="JAQQWL010000011">
    <property type="protein sequence ID" value="KAK8049971.1"/>
    <property type="molecule type" value="Genomic_DNA"/>
</dbReference>
<accession>A0ABR1TVR2</accession>